<keyword evidence="9 10" id="KW-0472">Membrane</keyword>
<evidence type="ECO:0000256" key="6">
    <source>
        <dbReference type="ARBA" id="ARBA00022958"/>
    </source>
</evidence>
<feature type="transmembrane region" description="Helical" evidence="10">
    <location>
        <begin position="412"/>
        <end position="433"/>
    </location>
</feature>
<dbReference type="PANTHER" id="PTHR32024">
    <property type="entry name" value="TRK SYSTEM POTASSIUM UPTAKE PROTEIN TRKG-RELATED"/>
    <property type="match status" value="1"/>
</dbReference>
<feature type="transmembrane region" description="Helical" evidence="10">
    <location>
        <begin position="81"/>
        <end position="105"/>
    </location>
</feature>
<evidence type="ECO:0000313" key="11">
    <source>
        <dbReference type="EMBL" id="EFR30562.1"/>
    </source>
</evidence>
<dbReference type="NCBIfam" id="TIGR00933">
    <property type="entry name" value="2a38"/>
    <property type="match status" value="1"/>
</dbReference>
<organism evidence="11 12">
    <name type="scientific">Eremococcus coleocola ACS-139-V-Col8</name>
    <dbReference type="NCBI Taxonomy" id="908337"/>
    <lineage>
        <taxon>Bacteria</taxon>
        <taxon>Bacillati</taxon>
        <taxon>Bacillota</taxon>
        <taxon>Bacilli</taxon>
        <taxon>Lactobacillales</taxon>
        <taxon>Aerococcaceae</taxon>
        <taxon>Eremococcus</taxon>
    </lineage>
</organism>
<dbReference type="Proteomes" id="UP000005990">
    <property type="component" value="Unassembled WGS sequence"/>
</dbReference>
<keyword evidence="3" id="KW-1003">Cell membrane</keyword>
<dbReference type="STRING" id="908337.HMPREF9257_0625"/>
<keyword evidence="12" id="KW-1185">Reference proteome</keyword>
<gene>
    <name evidence="11" type="ORF">HMPREF9257_0625</name>
</gene>
<evidence type="ECO:0000256" key="7">
    <source>
        <dbReference type="ARBA" id="ARBA00022989"/>
    </source>
</evidence>
<evidence type="ECO:0000256" key="9">
    <source>
        <dbReference type="ARBA" id="ARBA00023136"/>
    </source>
</evidence>
<reference evidence="11 12" key="1">
    <citation type="submission" date="2010-10" db="EMBL/GenBank/DDBJ databases">
        <authorList>
            <person name="Durkin A.S."/>
            <person name="Madupu R."/>
            <person name="Torralba M."/>
            <person name="Gillis M."/>
            <person name="Methe B."/>
            <person name="Sutton G."/>
            <person name="Nelson K.E."/>
        </authorList>
    </citation>
    <scope>NUCLEOTIDE SEQUENCE [LARGE SCALE GENOMIC DNA]</scope>
    <source>
        <strain evidence="11 12">ACS-139-V-Col8</strain>
    </source>
</reference>
<dbReference type="PANTHER" id="PTHR32024:SF1">
    <property type="entry name" value="KTR SYSTEM POTASSIUM UPTAKE PROTEIN B"/>
    <property type="match status" value="1"/>
</dbReference>
<sequence>MIILKKWFDGVRQTVSPPRFILYILTSLIVGGSLLLTLPIMTNSGQWTPLLDALFTATSALCVTGQVTLNTMEHWNYLGRTVIIILIEIGGLGFMTLWTSLFIVLGRRVDMNQFKIMQESLNVESISDIVPVTRYIVYFSLAVQFIGATLLSIDFIPRLGLAKGIYYSLFHAISAYCNAGFDLFGDSMIGFQDNPLVLTVIMLLIISGGLGFIVWRDLLTYRRNRRLLIHTKIVLILTATLLIGGTILFILAQWGTHPFGKQAWYTSLLNYLFLSVTPRTAGYANIDYSLLKPASIFLTMILMFIGGASGSTAGGMKITTVFVIGLYAVRSLQRQDISIFKRSISAEIVNKAVFMLISGVLVIATGSFILLMTETIPPGFGIEYLLMETFSCFGTVGLTMGMTPFLTGFGKFTLIVMMLIGRMGLLTFFWSFAPKSIEKNIHYPKTNILVG</sequence>
<evidence type="ECO:0000256" key="4">
    <source>
        <dbReference type="ARBA" id="ARBA00022538"/>
    </source>
</evidence>
<evidence type="ECO:0000256" key="3">
    <source>
        <dbReference type="ARBA" id="ARBA00022475"/>
    </source>
</evidence>
<evidence type="ECO:0000256" key="1">
    <source>
        <dbReference type="ARBA" id="ARBA00004651"/>
    </source>
</evidence>
<feature type="transmembrane region" description="Helical" evidence="10">
    <location>
        <begin position="348"/>
        <end position="372"/>
    </location>
</feature>
<feature type="transmembrane region" description="Helical" evidence="10">
    <location>
        <begin position="135"/>
        <end position="153"/>
    </location>
</feature>
<evidence type="ECO:0000256" key="5">
    <source>
        <dbReference type="ARBA" id="ARBA00022692"/>
    </source>
</evidence>
<keyword evidence="4" id="KW-0633">Potassium transport</keyword>
<accession>E4KQR5</accession>
<feature type="transmembrane region" description="Helical" evidence="10">
    <location>
        <begin position="227"/>
        <end position="251"/>
    </location>
</feature>
<feature type="transmembrane region" description="Helical" evidence="10">
    <location>
        <begin position="296"/>
        <end position="328"/>
    </location>
</feature>
<evidence type="ECO:0000256" key="10">
    <source>
        <dbReference type="SAM" id="Phobius"/>
    </source>
</evidence>
<dbReference type="OrthoDB" id="9810952at2"/>
<keyword evidence="2" id="KW-0813">Transport</keyword>
<evidence type="ECO:0000256" key="8">
    <source>
        <dbReference type="ARBA" id="ARBA00023065"/>
    </source>
</evidence>
<feature type="transmembrane region" description="Helical" evidence="10">
    <location>
        <begin position="384"/>
        <end position="406"/>
    </location>
</feature>
<feature type="transmembrane region" description="Helical" evidence="10">
    <location>
        <begin position="196"/>
        <end position="215"/>
    </location>
</feature>
<name>E4KQR5_9LACT</name>
<dbReference type="eggNOG" id="COG0168">
    <property type="taxonomic scope" value="Bacteria"/>
</dbReference>
<dbReference type="AlphaFoldDB" id="E4KQR5"/>
<evidence type="ECO:0000256" key="2">
    <source>
        <dbReference type="ARBA" id="ARBA00022448"/>
    </source>
</evidence>
<keyword evidence="8" id="KW-0406">Ion transport</keyword>
<proteinExistence type="predicted"/>
<dbReference type="GO" id="GO:0005886">
    <property type="term" value="C:plasma membrane"/>
    <property type="evidence" value="ECO:0007669"/>
    <property type="project" value="UniProtKB-SubCell"/>
</dbReference>
<evidence type="ECO:0000313" key="12">
    <source>
        <dbReference type="Proteomes" id="UP000005990"/>
    </source>
</evidence>
<dbReference type="GO" id="GO:0015379">
    <property type="term" value="F:potassium:chloride symporter activity"/>
    <property type="evidence" value="ECO:0007669"/>
    <property type="project" value="InterPro"/>
</dbReference>
<keyword evidence="7 10" id="KW-1133">Transmembrane helix</keyword>
<dbReference type="EMBL" id="AENN01000017">
    <property type="protein sequence ID" value="EFR30562.1"/>
    <property type="molecule type" value="Genomic_DNA"/>
</dbReference>
<dbReference type="Pfam" id="PF02386">
    <property type="entry name" value="TrkH"/>
    <property type="match status" value="1"/>
</dbReference>
<protein>
    <submittedName>
        <fullName evidence="11">Potassium uptake protein, TrkH family</fullName>
    </submittedName>
</protein>
<dbReference type="InterPro" id="IPR004772">
    <property type="entry name" value="TrkH"/>
</dbReference>
<comment type="caution">
    <text evidence="11">The sequence shown here is derived from an EMBL/GenBank/DDBJ whole genome shotgun (WGS) entry which is preliminary data.</text>
</comment>
<dbReference type="InterPro" id="IPR003445">
    <property type="entry name" value="Cat_transpt"/>
</dbReference>
<keyword evidence="5 10" id="KW-0812">Transmembrane</keyword>
<feature type="transmembrane region" description="Helical" evidence="10">
    <location>
        <begin position="20"/>
        <end position="41"/>
    </location>
</feature>
<comment type="subcellular location">
    <subcellularLocation>
        <location evidence="1">Cell membrane</location>
        <topology evidence="1">Multi-pass membrane protein</topology>
    </subcellularLocation>
</comment>
<dbReference type="RefSeq" id="WP_006418722.1">
    <property type="nucleotide sequence ID" value="NZ_AENN01000017.1"/>
</dbReference>
<keyword evidence="6" id="KW-0630">Potassium</keyword>